<name>A0ACB9GC62_CICIN</name>
<gene>
    <name evidence="1" type="ORF">L2E82_10289</name>
</gene>
<sequence>MNNTIVAGYFIPKDRHLDVEGKQVVLSDNDLRMLSFITGRRGCPGVVLGSTITTMMLAIMVQSFTWEAPPNESGIKLDENDDGLSLANPLVLVAKPRLPQYQALA</sequence>
<comment type="caution">
    <text evidence="1">The sequence shown here is derived from an EMBL/GenBank/DDBJ whole genome shotgun (WGS) entry which is preliminary data.</text>
</comment>
<organism evidence="1 2">
    <name type="scientific">Cichorium intybus</name>
    <name type="common">Chicory</name>
    <dbReference type="NCBI Taxonomy" id="13427"/>
    <lineage>
        <taxon>Eukaryota</taxon>
        <taxon>Viridiplantae</taxon>
        <taxon>Streptophyta</taxon>
        <taxon>Embryophyta</taxon>
        <taxon>Tracheophyta</taxon>
        <taxon>Spermatophyta</taxon>
        <taxon>Magnoliopsida</taxon>
        <taxon>eudicotyledons</taxon>
        <taxon>Gunneridae</taxon>
        <taxon>Pentapetalae</taxon>
        <taxon>asterids</taxon>
        <taxon>campanulids</taxon>
        <taxon>Asterales</taxon>
        <taxon>Asteraceae</taxon>
        <taxon>Cichorioideae</taxon>
        <taxon>Cichorieae</taxon>
        <taxon>Cichoriinae</taxon>
        <taxon>Cichorium</taxon>
    </lineage>
</organism>
<dbReference type="EMBL" id="CM042010">
    <property type="protein sequence ID" value="KAI3780312.1"/>
    <property type="molecule type" value="Genomic_DNA"/>
</dbReference>
<proteinExistence type="predicted"/>
<protein>
    <submittedName>
        <fullName evidence="1">Uncharacterized protein</fullName>
    </submittedName>
</protein>
<reference evidence="2" key="1">
    <citation type="journal article" date="2022" name="Mol. Ecol. Resour.">
        <title>The genomes of chicory, endive, great burdock and yacon provide insights into Asteraceae palaeo-polyploidization history and plant inulin production.</title>
        <authorList>
            <person name="Fan W."/>
            <person name="Wang S."/>
            <person name="Wang H."/>
            <person name="Wang A."/>
            <person name="Jiang F."/>
            <person name="Liu H."/>
            <person name="Zhao H."/>
            <person name="Xu D."/>
            <person name="Zhang Y."/>
        </authorList>
    </citation>
    <scope>NUCLEOTIDE SEQUENCE [LARGE SCALE GENOMIC DNA]</scope>
    <source>
        <strain evidence="2">cv. Punajuju</strain>
    </source>
</reference>
<evidence type="ECO:0000313" key="2">
    <source>
        <dbReference type="Proteomes" id="UP001055811"/>
    </source>
</evidence>
<dbReference type="Proteomes" id="UP001055811">
    <property type="component" value="Linkage Group LG02"/>
</dbReference>
<evidence type="ECO:0000313" key="1">
    <source>
        <dbReference type="EMBL" id="KAI3780312.1"/>
    </source>
</evidence>
<accession>A0ACB9GC62</accession>
<keyword evidence="2" id="KW-1185">Reference proteome</keyword>
<reference evidence="1 2" key="2">
    <citation type="journal article" date="2022" name="Mol. Ecol. Resour.">
        <title>The genomes of chicory, endive, great burdock and yacon provide insights into Asteraceae paleo-polyploidization history and plant inulin production.</title>
        <authorList>
            <person name="Fan W."/>
            <person name="Wang S."/>
            <person name="Wang H."/>
            <person name="Wang A."/>
            <person name="Jiang F."/>
            <person name="Liu H."/>
            <person name="Zhao H."/>
            <person name="Xu D."/>
            <person name="Zhang Y."/>
        </authorList>
    </citation>
    <scope>NUCLEOTIDE SEQUENCE [LARGE SCALE GENOMIC DNA]</scope>
    <source>
        <strain evidence="2">cv. Punajuju</strain>
        <tissue evidence="1">Leaves</tissue>
    </source>
</reference>